<feature type="signal peptide" evidence="1">
    <location>
        <begin position="1"/>
        <end position="25"/>
    </location>
</feature>
<dbReference type="OrthoDB" id="5397223at2"/>
<name>A0A1L3GMM2_9BACT</name>
<sequence length="168" mass="18171">MKQGKLGLMITLIVSGALLATSALAMEGHADHKMSGEMNHTDKQQMQGMQNGKAIMTLPAEQEIDGVKGMFHLMPIDPKVLPAGHKATHHLMVMFNDVGTGKAIEAGTVAVKVTSPDESISGPHKMMGMQGHFGADVNLDKPGVWHFRMATKFADGKVRQFHSHHVVK</sequence>
<organism evidence="2 3">
    <name type="scientific">Syntrophotalea acetylenivorans</name>
    <dbReference type="NCBI Taxonomy" id="1842532"/>
    <lineage>
        <taxon>Bacteria</taxon>
        <taxon>Pseudomonadati</taxon>
        <taxon>Thermodesulfobacteriota</taxon>
        <taxon>Desulfuromonadia</taxon>
        <taxon>Desulfuromonadales</taxon>
        <taxon>Syntrophotaleaceae</taxon>
        <taxon>Syntrophotalea</taxon>
    </lineage>
</organism>
<dbReference type="RefSeq" id="WP_072283150.1">
    <property type="nucleotide sequence ID" value="NZ_CP015519.1"/>
</dbReference>
<evidence type="ECO:0008006" key="4">
    <source>
        <dbReference type="Google" id="ProtNLM"/>
    </source>
</evidence>
<feature type="chain" id="PRO_5013312725" description="YtkA-like domain-containing protein" evidence="1">
    <location>
        <begin position="26"/>
        <end position="168"/>
    </location>
</feature>
<keyword evidence="1" id="KW-0732">Signal</keyword>
<reference evidence="2 3" key="1">
    <citation type="journal article" date="2017" name="Genome Announc.">
        <title>Complete Genome Sequences of Two Acetylene-Fermenting Pelobacter acetylenicus Strains.</title>
        <authorList>
            <person name="Sutton J.M."/>
            <person name="Baesman S.M."/>
            <person name="Fierst J.L."/>
            <person name="Poret-Peterson A.T."/>
            <person name="Oremland R.S."/>
            <person name="Dunlap D.S."/>
            <person name="Akob D.M."/>
        </authorList>
    </citation>
    <scope>NUCLEOTIDE SEQUENCE [LARGE SCALE GENOMIC DNA]</scope>
    <source>
        <strain evidence="2 3">SFB93</strain>
    </source>
</reference>
<protein>
    <recommendedName>
        <fullName evidence="4">YtkA-like domain-containing protein</fullName>
    </recommendedName>
</protein>
<dbReference type="Proteomes" id="UP000182517">
    <property type="component" value="Chromosome"/>
</dbReference>
<keyword evidence="3" id="KW-1185">Reference proteome</keyword>
<gene>
    <name evidence="2" type="ORF">A7E78_04660</name>
</gene>
<accession>A0A1L3GMM2</accession>
<evidence type="ECO:0000313" key="2">
    <source>
        <dbReference type="EMBL" id="APG27187.1"/>
    </source>
</evidence>
<dbReference type="EMBL" id="CP015519">
    <property type="protein sequence ID" value="APG27187.1"/>
    <property type="molecule type" value="Genomic_DNA"/>
</dbReference>
<dbReference type="STRING" id="1842532.A7E78_04660"/>
<evidence type="ECO:0000313" key="3">
    <source>
        <dbReference type="Proteomes" id="UP000182517"/>
    </source>
</evidence>
<proteinExistence type="predicted"/>
<dbReference type="KEGG" id="pef:A7E78_04660"/>
<dbReference type="AlphaFoldDB" id="A0A1L3GMM2"/>
<evidence type="ECO:0000256" key="1">
    <source>
        <dbReference type="SAM" id="SignalP"/>
    </source>
</evidence>